<keyword evidence="2" id="KW-0479">Metal-binding</keyword>
<evidence type="ECO:0000313" key="14">
    <source>
        <dbReference type="Proteomes" id="UP000694393"/>
    </source>
</evidence>
<evidence type="ECO:0000313" key="13">
    <source>
        <dbReference type="Ensembl" id="ENSPCEP00000011241.1"/>
    </source>
</evidence>
<dbReference type="PROSITE" id="PS00027">
    <property type="entry name" value="HOMEOBOX_1"/>
    <property type="match status" value="1"/>
</dbReference>
<dbReference type="SUPFAM" id="SSF46689">
    <property type="entry name" value="Homeodomain-like"/>
    <property type="match status" value="1"/>
</dbReference>
<dbReference type="AlphaFoldDB" id="A0A8C8RUG4"/>
<dbReference type="GO" id="GO:0008270">
    <property type="term" value="F:zinc ion binding"/>
    <property type="evidence" value="ECO:0007669"/>
    <property type="project" value="UniProtKB-KW"/>
</dbReference>
<feature type="region of interest" description="Disordered" evidence="11">
    <location>
        <begin position="1"/>
        <end position="21"/>
    </location>
</feature>
<evidence type="ECO:0000256" key="10">
    <source>
        <dbReference type="RuleBase" id="RU000682"/>
    </source>
</evidence>
<dbReference type="GO" id="GO:0000981">
    <property type="term" value="F:DNA-binding transcription factor activity, RNA polymerase II-specific"/>
    <property type="evidence" value="ECO:0007669"/>
    <property type="project" value="InterPro"/>
</dbReference>
<dbReference type="Ensembl" id="ENSPCET00000011610.1">
    <property type="protein sequence ID" value="ENSPCEP00000011241.1"/>
    <property type="gene ID" value="ENSPCEG00000008879.1"/>
</dbReference>
<proteinExistence type="predicted"/>
<organism evidence="13 14">
    <name type="scientific">Pelusios castaneus</name>
    <name type="common">West African mud turtle</name>
    <dbReference type="NCBI Taxonomy" id="367368"/>
    <lineage>
        <taxon>Eukaryota</taxon>
        <taxon>Metazoa</taxon>
        <taxon>Chordata</taxon>
        <taxon>Craniata</taxon>
        <taxon>Vertebrata</taxon>
        <taxon>Euteleostomi</taxon>
        <taxon>Archelosauria</taxon>
        <taxon>Testudinata</taxon>
        <taxon>Testudines</taxon>
        <taxon>Pleurodira</taxon>
        <taxon>Pelomedusidae</taxon>
        <taxon>Pelusios</taxon>
    </lineage>
</organism>
<evidence type="ECO:0000256" key="6">
    <source>
        <dbReference type="ARBA" id="ARBA00023125"/>
    </source>
</evidence>
<evidence type="ECO:0000256" key="9">
    <source>
        <dbReference type="PROSITE-ProRule" id="PRU00108"/>
    </source>
</evidence>
<evidence type="ECO:0000256" key="4">
    <source>
        <dbReference type="ARBA" id="ARBA00022771"/>
    </source>
</evidence>
<evidence type="ECO:0000256" key="2">
    <source>
        <dbReference type="ARBA" id="ARBA00022723"/>
    </source>
</evidence>
<dbReference type="Proteomes" id="UP000694393">
    <property type="component" value="Unplaced"/>
</dbReference>
<evidence type="ECO:0000256" key="3">
    <source>
        <dbReference type="ARBA" id="ARBA00022737"/>
    </source>
</evidence>
<dbReference type="PANTHER" id="PTHR45891:SF1">
    <property type="entry name" value="ZINC FINGER HOMEOBOX PROTEIN 2"/>
    <property type="match status" value="1"/>
</dbReference>
<keyword evidence="3" id="KW-0677">Repeat</keyword>
<evidence type="ECO:0000259" key="12">
    <source>
        <dbReference type="PROSITE" id="PS50071"/>
    </source>
</evidence>
<keyword evidence="6 9" id="KW-0238">DNA-binding</keyword>
<comment type="subcellular location">
    <subcellularLocation>
        <location evidence="1 9 10">Nucleus</location>
    </subcellularLocation>
</comment>
<evidence type="ECO:0000256" key="5">
    <source>
        <dbReference type="ARBA" id="ARBA00022833"/>
    </source>
</evidence>
<dbReference type="CDD" id="cd00086">
    <property type="entry name" value="homeodomain"/>
    <property type="match status" value="1"/>
</dbReference>
<dbReference type="InterPro" id="IPR017970">
    <property type="entry name" value="Homeobox_CS"/>
</dbReference>
<feature type="domain" description="Homeobox" evidence="12">
    <location>
        <begin position="17"/>
        <end position="77"/>
    </location>
</feature>
<keyword evidence="8 9" id="KW-0539">Nucleus</keyword>
<evidence type="ECO:0000256" key="11">
    <source>
        <dbReference type="SAM" id="MobiDB-lite"/>
    </source>
</evidence>
<dbReference type="PROSITE" id="PS50071">
    <property type="entry name" value="HOMEOBOX_2"/>
    <property type="match status" value="1"/>
</dbReference>
<dbReference type="PANTHER" id="PTHR45891">
    <property type="entry name" value="ZINC FINGER HOMEOBOX PROTEIN"/>
    <property type="match status" value="1"/>
</dbReference>
<dbReference type="GO" id="GO:0005634">
    <property type="term" value="C:nucleus"/>
    <property type="evidence" value="ECO:0007669"/>
    <property type="project" value="UniProtKB-SubCell"/>
</dbReference>
<dbReference type="InterPro" id="IPR001356">
    <property type="entry name" value="HD"/>
</dbReference>
<evidence type="ECO:0000256" key="8">
    <source>
        <dbReference type="ARBA" id="ARBA00023242"/>
    </source>
</evidence>
<name>A0A8C8RUG4_9SAUR</name>
<evidence type="ECO:0000256" key="1">
    <source>
        <dbReference type="ARBA" id="ARBA00004123"/>
    </source>
</evidence>
<dbReference type="Pfam" id="PF00046">
    <property type="entry name" value="Homeodomain"/>
    <property type="match status" value="1"/>
</dbReference>
<dbReference type="InterPro" id="IPR051968">
    <property type="entry name" value="ZnFinger_Homeobox_TR"/>
</dbReference>
<keyword evidence="4" id="KW-0863">Zinc-finger</keyword>
<dbReference type="GO" id="GO:0000978">
    <property type="term" value="F:RNA polymerase II cis-regulatory region sequence-specific DNA binding"/>
    <property type="evidence" value="ECO:0007669"/>
    <property type="project" value="TreeGrafter"/>
</dbReference>
<evidence type="ECO:0000256" key="7">
    <source>
        <dbReference type="ARBA" id="ARBA00023155"/>
    </source>
</evidence>
<dbReference type="SMART" id="SM00389">
    <property type="entry name" value="HOX"/>
    <property type="match status" value="1"/>
</dbReference>
<feature type="DNA-binding region" description="Homeobox" evidence="9">
    <location>
        <begin position="19"/>
        <end position="78"/>
    </location>
</feature>
<reference evidence="13" key="2">
    <citation type="submission" date="2025-09" db="UniProtKB">
        <authorList>
            <consortium name="Ensembl"/>
        </authorList>
    </citation>
    <scope>IDENTIFICATION</scope>
</reference>
<accession>A0A8C8RUG4</accession>
<dbReference type="Gene3D" id="1.10.10.60">
    <property type="entry name" value="Homeodomain-like"/>
    <property type="match status" value="1"/>
</dbReference>
<protein>
    <recommendedName>
        <fullName evidence="12">Homeobox domain-containing protein</fullName>
    </recommendedName>
</protein>
<sequence length="239" mass="24116">MAPRLGVLEGAPASPPPRDKRLRTTILPEQLDVLYRWYVQDSNPTRKMLDCISEEVGLKKRVVQVWFQNTRARERKGQFRCTANAGVSPVKTSAVSSLAKLSPGSGTSNVSGSGMASISSGGMVNISGGGTVNVSGGGISNISVSEMVNISNDVMPNIASGGTANASGGGTANIADAGISNIFRGGSGCGPPGQLMLLRPPGAGAAAGAHLHLSLPGMRGAGEWAGGAGSPSPVQCPPP</sequence>
<dbReference type="InterPro" id="IPR009057">
    <property type="entry name" value="Homeodomain-like_sf"/>
</dbReference>
<keyword evidence="14" id="KW-1185">Reference proteome</keyword>
<keyword evidence="7 9" id="KW-0371">Homeobox</keyword>
<dbReference type="GO" id="GO:0045664">
    <property type="term" value="P:regulation of neuron differentiation"/>
    <property type="evidence" value="ECO:0007669"/>
    <property type="project" value="TreeGrafter"/>
</dbReference>
<reference evidence="13" key="1">
    <citation type="submission" date="2025-08" db="UniProtKB">
        <authorList>
            <consortium name="Ensembl"/>
        </authorList>
    </citation>
    <scope>IDENTIFICATION</scope>
</reference>
<keyword evidence="5" id="KW-0862">Zinc</keyword>